<dbReference type="EMBL" id="VFPP01000001">
    <property type="protein sequence ID" value="TQM83171.1"/>
    <property type="molecule type" value="Genomic_DNA"/>
</dbReference>
<evidence type="ECO:0008006" key="5">
    <source>
        <dbReference type="Google" id="ProtNLM"/>
    </source>
</evidence>
<sequence>MAVRLALSVVVGLAAVSGCASPGAEGMGASVVTRPTKVPVRPTVAPEGGFPTGYGEPATDGPPVK</sequence>
<dbReference type="PROSITE" id="PS51257">
    <property type="entry name" value="PROKAR_LIPOPROTEIN"/>
    <property type="match status" value="1"/>
</dbReference>
<feature type="region of interest" description="Disordered" evidence="1">
    <location>
        <begin position="39"/>
        <end position="65"/>
    </location>
</feature>
<comment type="caution">
    <text evidence="3">The sequence shown here is derived from an EMBL/GenBank/DDBJ whole genome shotgun (WGS) entry which is preliminary data.</text>
</comment>
<dbReference type="RefSeq" id="WP_141980960.1">
    <property type="nucleotide sequence ID" value="NZ_VFPP01000001.1"/>
</dbReference>
<keyword evidence="4" id="KW-1185">Reference proteome</keyword>
<protein>
    <recommendedName>
        <fullName evidence="5">Lipoprotein</fullName>
    </recommendedName>
</protein>
<keyword evidence="2" id="KW-0732">Signal</keyword>
<accession>A0A543JK73</accession>
<dbReference type="Proteomes" id="UP000316628">
    <property type="component" value="Unassembled WGS sequence"/>
</dbReference>
<organism evidence="3 4">
    <name type="scientific">Saccharothrix saharensis</name>
    <dbReference type="NCBI Taxonomy" id="571190"/>
    <lineage>
        <taxon>Bacteria</taxon>
        <taxon>Bacillati</taxon>
        <taxon>Actinomycetota</taxon>
        <taxon>Actinomycetes</taxon>
        <taxon>Pseudonocardiales</taxon>
        <taxon>Pseudonocardiaceae</taxon>
        <taxon>Saccharothrix</taxon>
    </lineage>
</organism>
<feature type="signal peptide" evidence="2">
    <location>
        <begin position="1"/>
        <end position="20"/>
    </location>
</feature>
<evidence type="ECO:0000313" key="3">
    <source>
        <dbReference type="EMBL" id="TQM83171.1"/>
    </source>
</evidence>
<feature type="chain" id="PRO_5022246973" description="Lipoprotein" evidence="2">
    <location>
        <begin position="21"/>
        <end position="65"/>
    </location>
</feature>
<name>A0A543JK73_9PSEU</name>
<gene>
    <name evidence="3" type="ORF">FHX81_5589</name>
</gene>
<dbReference type="AlphaFoldDB" id="A0A543JK73"/>
<reference evidence="3 4" key="1">
    <citation type="submission" date="2019-06" db="EMBL/GenBank/DDBJ databases">
        <title>Sequencing the genomes of 1000 actinobacteria strains.</title>
        <authorList>
            <person name="Klenk H.-P."/>
        </authorList>
    </citation>
    <scope>NUCLEOTIDE SEQUENCE [LARGE SCALE GENOMIC DNA]</scope>
    <source>
        <strain evidence="3 4">DSM 45456</strain>
    </source>
</reference>
<evidence type="ECO:0000256" key="2">
    <source>
        <dbReference type="SAM" id="SignalP"/>
    </source>
</evidence>
<evidence type="ECO:0000256" key="1">
    <source>
        <dbReference type="SAM" id="MobiDB-lite"/>
    </source>
</evidence>
<proteinExistence type="predicted"/>
<evidence type="ECO:0000313" key="4">
    <source>
        <dbReference type="Proteomes" id="UP000316628"/>
    </source>
</evidence>